<dbReference type="SUPFAM" id="SSF48403">
    <property type="entry name" value="Ankyrin repeat"/>
    <property type="match status" value="1"/>
</dbReference>
<proteinExistence type="predicted"/>
<keyword evidence="2" id="KW-1185">Reference proteome</keyword>
<dbReference type="InterPro" id="IPR002110">
    <property type="entry name" value="Ankyrin_rpt"/>
</dbReference>
<sequence length="169" mass="18865">MDALPVELFFEIALYCTSPRDTRAFWSTCRKAFCAVRHRPAGYVHRRYSGALHRAVNDLPALFDGHTTHLLRTLHIPCDKTLLDFAIKTGNVYATRVLGTQLELSAMVNIGNEVGQQMLHQMVIQQNASIAALLINEFGANINARDLYGWTALHQAVVVNDPCCSELLL</sequence>
<dbReference type="EMBL" id="RBNJ01005283">
    <property type="protein sequence ID" value="RUS29342.1"/>
    <property type="molecule type" value="Genomic_DNA"/>
</dbReference>
<accession>A0A433QHS0</accession>
<dbReference type="Proteomes" id="UP000274822">
    <property type="component" value="Unassembled WGS sequence"/>
</dbReference>
<comment type="caution">
    <text evidence="1">The sequence shown here is derived from an EMBL/GenBank/DDBJ whole genome shotgun (WGS) entry which is preliminary data.</text>
</comment>
<name>A0A433QHS0_9FUNG</name>
<evidence type="ECO:0000313" key="2">
    <source>
        <dbReference type="Proteomes" id="UP000274822"/>
    </source>
</evidence>
<evidence type="ECO:0000313" key="1">
    <source>
        <dbReference type="EMBL" id="RUS29342.1"/>
    </source>
</evidence>
<dbReference type="InterPro" id="IPR036770">
    <property type="entry name" value="Ankyrin_rpt-contain_sf"/>
</dbReference>
<protein>
    <submittedName>
        <fullName evidence="1">Uncharacterized protein</fullName>
    </submittedName>
</protein>
<dbReference type="Gene3D" id="1.25.40.20">
    <property type="entry name" value="Ankyrin repeat-containing domain"/>
    <property type="match status" value="1"/>
</dbReference>
<gene>
    <name evidence="1" type="ORF">BC938DRAFT_480772</name>
</gene>
<reference evidence="1 2" key="1">
    <citation type="journal article" date="2018" name="New Phytol.">
        <title>Phylogenomics of Endogonaceae and evolution of mycorrhizas within Mucoromycota.</title>
        <authorList>
            <person name="Chang Y."/>
            <person name="Desiro A."/>
            <person name="Na H."/>
            <person name="Sandor L."/>
            <person name="Lipzen A."/>
            <person name="Clum A."/>
            <person name="Barry K."/>
            <person name="Grigoriev I.V."/>
            <person name="Martin F.M."/>
            <person name="Stajich J.E."/>
            <person name="Smith M.E."/>
            <person name="Bonito G."/>
            <person name="Spatafora J.W."/>
        </authorList>
    </citation>
    <scope>NUCLEOTIDE SEQUENCE [LARGE SCALE GENOMIC DNA]</scope>
    <source>
        <strain evidence="1 2">AD002</strain>
    </source>
</reference>
<organism evidence="1 2">
    <name type="scientific">Jimgerdemannia flammicorona</name>
    <dbReference type="NCBI Taxonomy" id="994334"/>
    <lineage>
        <taxon>Eukaryota</taxon>
        <taxon>Fungi</taxon>
        <taxon>Fungi incertae sedis</taxon>
        <taxon>Mucoromycota</taxon>
        <taxon>Mucoromycotina</taxon>
        <taxon>Endogonomycetes</taxon>
        <taxon>Endogonales</taxon>
        <taxon>Endogonaceae</taxon>
        <taxon>Jimgerdemannia</taxon>
    </lineage>
</organism>
<dbReference type="Pfam" id="PF12796">
    <property type="entry name" value="Ank_2"/>
    <property type="match status" value="1"/>
</dbReference>
<dbReference type="AlphaFoldDB" id="A0A433QHS0"/>